<dbReference type="OrthoDB" id="9988102at2759"/>
<evidence type="ECO:0000259" key="2">
    <source>
        <dbReference type="Pfam" id="PF09130"/>
    </source>
</evidence>
<dbReference type="GO" id="GO:0031491">
    <property type="term" value="F:nucleosome binding"/>
    <property type="evidence" value="ECO:0007669"/>
    <property type="project" value="TreeGrafter"/>
</dbReference>
<protein>
    <submittedName>
        <fullName evidence="3">6-phosphogluconate dehydrogenase</fullName>
    </submittedName>
</protein>
<reference evidence="3 4" key="1">
    <citation type="journal article" date="2016" name="Genome Biol. Evol.">
        <title>Divergent and convergent evolution of fungal pathogenicity.</title>
        <authorList>
            <person name="Shang Y."/>
            <person name="Xiao G."/>
            <person name="Zheng P."/>
            <person name="Cen K."/>
            <person name="Zhan S."/>
            <person name="Wang C."/>
        </authorList>
    </citation>
    <scope>NUCLEOTIDE SEQUENCE [LARGE SCALE GENOMIC DNA]</scope>
    <source>
        <strain evidence="3 4">ARSEF 2679</strain>
    </source>
</reference>
<dbReference type="PANTHER" id="PTHR43580">
    <property type="entry name" value="OXIDOREDUCTASE GLYR1-RELATED"/>
    <property type="match status" value="1"/>
</dbReference>
<dbReference type="RefSeq" id="XP_018708048.1">
    <property type="nucleotide sequence ID" value="XM_018845282.1"/>
</dbReference>
<dbReference type="GeneID" id="30017967"/>
<feature type="domain" description="Phosphogluconate dehydrogenase NAD-binding putative C-terminal" evidence="2">
    <location>
        <begin position="226"/>
        <end position="296"/>
    </location>
</feature>
<comment type="caution">
    <text evidence="3">The sequence shown here is derived from an EMBL/GenBank/DDBJ whole genome shotgun (WGS) entry which is preliminary data.</text>
</comment>
<dbReference type="InterPro" id="IPR008927">
    <property type="entry name" value="6-PGluconate_DH-like_C_sf"/>
</dbReference>
<dbReference type="GO" id="GO:0003677">
    <property type="term" value="F:DNA binding"/>
    <property type="evidence" value="ECO:0007669"/>
    <property type="project" value="TreeGrafter"/>
</dbReference>
<name>A0A162JR73_CORFA</name>
<dbReference type="GO" id="GO:0140673">
    <property type="term" value="P:transcription elongation-coupled chromatin remodeling"/>
    <property type="evidence" value="ECO:0007669"/>
    <property type="project" value="TreeGrafter"/>
</dbReference>
<dbReference type="Proteomes" id="UP000076744">
    <property type="component" value="Unassembled WGS sequence"/>
</dbReference>
<evidence type="ECO:0000256" key="1">
    <source>
        <dbReference type="ARBA" id="ARBA00007598"/>
    </source>
</evidence>
<dbReference type="PANTHER" id="PTHR43580:SF2">
    <property type="entry name" value="CYTOKINE-LIKE NUCLEAR FACTOR N-PAC"/>
    <property type="match status" value="1"/>
</dbReference>
<proteinExistence type="inferred from homology"/>
<dbReference type="EMBL" id="AZHB01000002">
    <property type="protein sequence ID" value="OAA72602.1"/>
    <property type="molecule type" value="Genomic_DNA"/>
</dbReference>
<dbReference type="STRING" id="1081104.A0A162JR73"/>
<dbReference type="GO" id="GO:0000785">
    <property type="term" value="C:chromatin"/>
    <property type="evidence" value="ECO:0007669"/>
    <property type="project" value="TreeGrafter"/>
</dbReference>
<dbReference type="AlphaFoldDB" id="A0A162JR73"/>
<dbReference type="Gene3D" id="1.10.1040.10">
    <property type="entry name" value="N-(1-d-carboxylethyl)-l-norvaline Dehydrogenase, domain 2"/>
    <property type="match status" value="1"/>
</dbReference>
<dbReference type="SUPFAM" id="SSF51735">
    <property type="entry name" value="NAD(P)-binding Rossmann-fold domains"/>
    <property type="match status" value="1"/>
</dbReference>
<dbReference type="Gene3D" id="3.40.50.720">
    <property type="entry name" value="NAD(P)-binding Rossmann-like Domain"/>
    <property type="match status" value="1"/>
</dbReference>
<dbReference type="Pfam" id="PF09130">
    <property type="entry name" value="DUF1932"/>
    <property type="match status" value="1"/>
</dbReference>
<organism evidence="3 4">
    <name type="scientific">Cordyceps fumosorosea (strain ARSEF 2679)</name>
    <name type="common">Isaria fumosorosea</name>
    <dbReference type="NCBI Taxonomy" id="1081104"/>
    <lineage>
        <taxon>Eukaryota</taxon>
        <taxon>Fungi</taxon>
        <taxon>Dikarya</taxon>
        <taxon>Ascomycota</taxon>
        <taxon>Pezizomycotina</taxon>
        <taxon>Sordariomycetes</taxon>
        <taxon>Hypocreomycetidae</taxon>
        <taxon>Hypocreales</taxon>
        <taxon>Cordycipitaceae</taxon>
        <taxon>Cordyceps</taxon>
    </lineage>
</organism>
<dbReference type="InterPro" id="IPR051265">
    <property type="entry name" value="HIBADH-related_NP60_sf"/>
</dbReference>
<dbReference type="SUPFAM" id="SSF48179">
    <property type="entry name" value="6-phosphogluconate dehydrogenase C-terminal domain-like"/>
    <property type="match status" value="1"/>
</dbReference>
<accession>A0A162JR73</accession>
<dbReference type="InterPro" id="IPR013328">
    <property type="entry name" value="6PGD_dom2"/>
</dbReference>
<dbReference type="InterPro" id="IPR036291">
    <property type="entry name" value="NAD(P)-bd_dom_sf"/>
</dbReference>
<comment type="similarity">
    <text evidence="1">Belongs to the HIBADH-related family. NP60 subfamily.</text>
</comment>
<dbReference type="InterPro" id="IPR015814">
    <property type="entry name" value="Pgluconate_DH_NAD-bd_C"/>
</dbReference>
<sequence>MSSAAAAAAAPVAAAPALATIGILSIGGMGLGIAKLLRVHGFAVATNCHGRSVDTVERAEAALVTLYPTDEELVRNCDVILSVAPPRDATEIAARVVSVLSSSPSARAASAAPLYFADMNAIAPSTVRAIGHLFTPVGSSVRFVDGSIIGGPPSLRADGSWSAPVLYTSGPHRLEDVPGGWGARLSEVLRVRHIADDVGAASGLKMCFASLSKGYTAVAVQAYTSARAMGVLGELRTVLGEVAPQRAAETEGGLVGMAPKAYRWVREMEEISKTHAEEGGFAPELFIGAAGVYRAVAEDTVLGEERIGHRRRGTTAEDIAVAMVEGLGKKREAGE</sequence>
<keyword evidence="4" id="KW-1185">Reference proteome</keyword>
<evidence type="ECO:0000313" key="3">
    <source>
        <dbReference type="EMBL" id="OAA72602.1"/>
    </source>
</evidence>
<gene>
    <name evidence="3" type="ORF">ISF_01675</name>
</gene>
<evidence type="ECO:0000313" key="4">
    <source>
        <dbReference type="Proteomes" id="UP000076744"/>
    </source>
</evidence>